<gene>
    <name evidence="6" type="ORF">HMPREF3187_00837</name>
</gene>
<dbReference type="STRING" id="87541.AWM71_00795"/>
<evidence type="ECO:0000256" key="4">
    <source>
        <dbReference type="SAM" id="SignalP"/>
    </source>
</evidence>
<sequence>MRNNLSKVMANKAVKCGAVCSSLVLMSLVNAQEVSAQEVAKPSVDSIQKIGELKVQKEANGPSDQTDRKENSLSDQTAQKKRISTVDQTIKTKKVKESTYKEKDVKNKQELKALKEIDKEKLTGLFLNLYSNESHLIGDDYPSDWGYEGSDPWGYGKRWCTSFVAYRLHHINHFEMPRAIGYANNWGYAARNLGYRVDKTPAVGAVAWFDVGPYTPAGHVAWVAGIDGNYVTIEEYNWKGSRAYHCRRWPISGISGFIHFKDLENNGNEYSGEGNSGNSEHSNDSTELPEKGTYYFTSRKEVRGEPSLSSPELAYYDNGMSVYYDKTLKAEGYQWISYIGGSGNRRYIAIDKLNQSEDNPSNPHSGSSAEELPSKGTYYFTSRKEVRGEPSLSSPELAYYDNGMSVYYDKVLKSEGYQWISYIGGSGNRRYIAISPL</sequence>
<feature type="region of interest" description="Disordered" evidence="3">
    <location>
        <begin position="55"/>
        <end position="84"/>
    </location>
</feature>
<dbReference type="InterPro" id="IPR007921">
    <property type="entry name" value="CHAP_dom"/>
</dbReference>
<dbReference type="SMART" id="SM00287">
    <property type="entry name" value="SH3b"/>
    <property type="match status" value="2"/>
</dbReference>
<dbReference type="Gene3D" id="2.30.30.40">
    <property type="entry name" value="SH3 Domains"/>
    <property type="match status" value="2"/>
</dbReference>
<dbReference type="InterPro" id="IPR038765">
    <property type="entry name" value="Papain-like_cys_pep_sf"/>
</dbReference>
<evidence type="ECO:0000256" key="1">
    <source>
        <dbReference type="ARBA" id="ARBA00001561"/>
    </source>
</evidence>
<dbReference type="Pfam" id="PF08460">
    <property type="entry name" value="SH3_5"/>
    <property type="match status" value="2"/>
</dbReference>
<dbReference type="InterPro" id="IPR003646">
    <property type="entry name" value="SH3-like_bac-type"/>
</dbReference>
<dbReference type="EMBL" id="LSCQ01000042">
    <property type="protein sequence ID" value="KXB36469.1"/>
    <property type="molecule type" value="Genomic_DNA"/>
</dbReference>
<dbReference type="Pfam" id="PF05257">
    <property type="entry name" value="CHAP"/>
    <property type="match status" value="1"/>
</dbReference>
<dbReference type="EC" id="3.5.1.28" evidence="2"/>
<feature type="compositionally biased region" description="Basic and acidic residues" evidence="3">
    <location>
        <begin position="281"/>
        <end position="290"/>
    </location>
</feature>
<comment type="caution">
    <text evidence="6">The sequence shown here is derived from an EMBL/GenBank/DDBJ whole genome shotgun (WGS) entry which is preliminary data.</text>
</comment>
<dbReference type="Gene3D" id="3.90.1720.10">
    <property type="entry name" value="endopeptidase domain like (from Nostoc punctiforme)"/>
    <property type="match status" value="1"/>
</dbReference>
<evidence type="ECO:0000256" key="3">
    <source>
        <dbReference type="SAM" id="MobiDB-lite"/>
    </source>
</evidence>
<feature type="compositionally biased region" description="Polar residues" evidence="3">
    <location>
        <begin position="356"/>
        <end position="368"/>
    </location>
</feature>
<feature type="compositionally biased region" description="Low complexity" evidence="3">
    <location>
        <begin position="268"/>
        <end position="280"/>
    </location>
</feature>
<evidence type="ECO:0000256" key="2">
    <source>
        <dbReference type="ARBA" id="ARBA00011901"/>
    </source>
</evidence>
<dbReference type="RefSeq" id="WP_060936774.1">
    <property type="nucleotide sequence ID" value="NZ_JASOZP010000026.1"/>
</dbReference>
<feature type="region of interest" description="Disordered" evidence="3">
    <location>
        <begin position="268"/>
        <end position="290"/>
    </location>
</feature>
<evidence type="ECO:0000259" key="5">
    <source>
        <dbReference type="PROSITE" id="PS50911"/>
    </source>
</evidence>
<name>A0A133XZT5_9LACT</name>
<keyword evidence="4" id="KW-0732">Signal</keyword>
<dbReference type="PATRIC" id="fig|87541.4.peg.829"/>
<organism evidence="6 7">
    <name type="scientific">Aerococcus christensenii</name>
    <dbReference type="NCBI Taxonomy" id="87541"/>
    <lineage>
        <taxon>Bacteria</taxon>
        <taxon>Bacillati</taxon>
        <taxon>Bacillota</taxon>
        <taxon>Bacilli</taxon>
        <taxon>Lactobacillales</taxon>
        <taxon>Aerococcaceae</taxon>
        <taxon>Aerococcus</taxon>
    </lineage>
</organism>
<feature type="signal peptide" evidence="4">
    <location>
        <begin position="1"/>
        <end position="31"/>
    </location>
</feature>
<reference evidence="6 7" key="1">
    <citation type="submission" date="2016-01" db="EMBL/GenBank/DDBJ databases">
        <authorList>
            <person name="Oliw E.H."/>
        </authorList>
    </citation>
    <scope>NUCLEOTIDE SEQUENCE [LARGE SCALE GENOMIC DNA]</scope>
    <source>
        <strain evidence="6 7">KA00635</strain>
    </source>
</reference>
<dbReference type="Proteomes" id="UP000070422">
    <property type="component" value="Unassembled WGS sequence"/>
</dbReference>
<evidence type="ECO:0000313" key="7">
    <source>
        <dbReference type="Proteomes" id="UP000070422"/>
    </source>
</evidence>
<comment type="catalytic activity">
    <reaction evidence="1">
        <text>Hydrolyzes the link between N-acetylmuramoyl residues and L-amino acid residues in certain cell-wall glycopeptides.</text>
        <dbReference type="EC" id="3.5.1.28"/>
    </reaction>
</comment>
<dbReference type="SUPFAM" id="SSF54001">
    <property type="entry name" value="Cysteine proteinases"/>
    <property type="match status" value="1"/>
</dbReference>
<accession>A0A133XZT5</accession>
<feature type="chain" id="PRO_5039507953" description="N-acetylmuramoyl-L-alanine amidase" evidence="4">
    <location>
        <begin position="32"/>
        <end position="437"/>
    </location>
</feature>
<dbReference type="AlphaFoldDB" id="A0A133XZT5"/>
<dbReference type="OrthoDB" id="2144002at2"/>
<feature type="region of interest" description="Disordered" evidence="3">
    <location>
        <begin position="355"/>
        <end position="374"/>
    </location>
</feature>
<protein>
    <recommendedName>
        <fullName evidence="2">N-acetylmuramoyl-L-alanine amidase</fullName>
        <ecNumber evidence="2">3.5.1.28</ecNumber>
    </recommendedName>
</protein>
<evidence type="ECO:0000313" key="6">
    <source>
        <dbReference type="EMBL" id="KXB36469.1"/>
    </source>
</evidence>
<dbReference type="GO" id="GO:0008745">
    <property type="term" value="F:N-acetylmuramoyl-L-alanine amidase activity"/>
    <property type="evidence" value="ECO:0007669"/>
    <property type="project" value="UniProtKB-EC"/>
</dbReference>
<feature type="domain" description="Peptidase C51" evidence="5">
    <location>
        <begin position="135"/>
        <end position="259"/>
    </location>
</feature>
<dbReference type="PROSITE" id="PS50911">
    <property type="entry name" value="CHAP"/>
    <property type="match status" value="1"/>
</dbReference>
<proteinExistence type="predicted"/>